<evidence type="ECO:0000256" key="1">
    <source>
        <dbReference type="ARBA" id="ARBA00022722"/>
    </source>
</evidence>
<name>A0ABC8QVU6_9AQUA</name>
<evidence type="ECO:0000313" key="5">
    <source>
        <dbReference type="Proteomes" id="UP001642360"/>
    </source>
</evidence>
<evidence type="ECO:0000259" key="3">
    <source>
        <dbReference type="Pfam" id="PF01612"/>
    </source>
</evidence>
<dbReference type="InterPro" id="IPR036397">
    <property type="entry name" value="RNaseH_sf"/>
</dbReference>
<dbReference type="CDD" id="cd06141">
    <property type="entry name" value="WRN_exo"/>
    <property type="match status" value="1"/>
</dbReference>
<dbReference type="PANTHER" id="PTHR13620:SF121">
    <property type="entry name" value="EMB|CAB82946.1-RELATED"/>
    <property type="match status" value="1"/>
</dbReference>
<dbReference type="AlphaFoldDB" id="A0ABC8QVU6"/>
<protein>
    <recommendedName>
        <fullName evidence="3">3'-5' exonuclease domain-containing protein</fullName>
    </recommendedName>
</protein>
<dbReference type="InterPro" id="IPR051132">
    <property type="entry name" value="3-5_Exonuclease_domain"/>
</dbReference>
<keyword evidence="5" id="KW-1185">Reference proteome</keyword>
<dbReference type="SUPFAM" id="SSF53098">
    <property type="entry name" value="Ribonuclease H-like"/>
    <property type="match status" value="1"/>
</dbReference>
<feature type="non-terminal residue" evidence="4">
    <location>
        <position position="119"/>
    </location>
</feature>
<dbReference type="Pfam" id="PF01612">
    <property type="entry name" value="DNA_pol_A_exo1"/>
    <property type="match status" value="1"/>
</dbReference>
<comment type="caution">
    <text evidence="4">The sequence shown here is derived from an EMBL/GenBank/DDBJ whole genome shotgun (WGS) entry which is preliminary data.</text>
</comment>
<accession>A0ABC8QVU6</accession>
<sequence>MDEIPQSLKSILADSNFTFAGVEVANDISKLKNEYGLECCNSVDIRELAKNRWPGRFRRPGLKDLAWEVSGLNMKKPKHVCMSNWEARVLSHSQVEYACVDACASFITSCLSKTSNAPI</sequence>
<dbReference type="Gene3D" id="3.30.420.10">
    <property type="entry name" value="Ribonuclease H-like superfamily/Ribonuclease H"/>
    <property type="match status" value="1"/>
</dbReference>
<feature type="domain" description="3'-5' exonuclease" evidence="3">
    <location>
        <begin position="6"/>
        <end position="104"/>
    </location>
</feature>
<dbReference type="Proteomes" id="UP001642360">
    <property type="component" value="Unassembled WGS sequence"/>
</dbReference>
<dbReference type="PANTHER" id="PTHR13620">
    <property type="entry name" value="3-5 EXONUCLEASE"/>
    <property type="match status" value="1"/>
</dbReference>
<dbReference type="InterPro" id="IPR012337">
    <property type="entry name" value="RNaseH-like_sf"/>
</dbReference>
<keyword evidence="1" id="KW-0540">Nuclease</keyword>
<dbReference type="GO" id="GO:0008408">
    <property type="term" value="F:3'-5' exonuclease activity"/>
    <property type="evidence" value="ECO:0007669"/>
    <property type="project" value="UniProtKB-ARBA"/>
</dbReference>
<reference evidence="4 5" key="1">
    <citation type="submission" date="2024-02" db="EMBL/GenBank/DDBJ databases">
        <authorList>
            <person name="Vignale AGUSTIN F."/>
            <person name="Sosa J E."/>
            <person name="Modenutti C."/>
        </authorList>
    </citation>
    <scope>NUCLEOTIDE SEQUENCE [LARGE SCALE GENOMIC DNA]</scope>
</reference>
<gene>
    <name evidence="4" type="ORF">ILEXP_LOCUS3349</name>
</gene>
<evidence type="ECO:0000313" key="4">
    <source>
        <dbReference type="EMBL" id="CAK9136376.1"/>
    </source>
</evidence>
<evidence type="ECO:0000256" key="2">
    <source>
        <dbReference type="ARBA" id="ARBA00022801"/>
    </source>
</evidence>
<keyword evidence="2" id="KW-0378">Hydrolase</keyword>
<dbReference type="EMBL" id="CAUOFW020000748">
    <property type="protein sequence ID" value="CAK9136376.1"/>
    <property type="molecule type" value="Genomic_DNA"/>
</dbReference>
<proteinExistence type="predicted"/>
<organism evidence="4 5">
    <name type="scientific">Ilex paraguariensis</name>
    <name type="common">yerba mate</name>
    <dbReference type="NCBI Taxonomy" id="185542"/>
    <lineage>
        <taxon>Eukaryota</taxon>
        <taxon>Viridiplantae</taxon>
        <taxon>Streptophyta</taxon>
        <taxon>Embryophyta</taxon>
        <taxon>Tracheophyta</taxon>
        <taxon>Spermatophyta</taxon>
        <taxon>Magnoliopsida</taxon>
        <taxon>eudicotyledons</taxon>
        <taxon>Gunneridae</taxon>
        <taxon>Pentapetalae</taxon>
        <taxon>asterids</taxon>
        <taxon>campanulids</taxon>
        <taxon>Aquifoliales</taxon>
        <taxon>Aquifoliaceae</taxon>
        <taxon>Ilex</taxon>
    </lineage>
</organism>
<dbReference type="InterPro" id="IPR002562">
    <property type="entry name" value="3'-5'_exonuclease_dom"/>
</dbReference>